<dbReference type="RefSeq" id="XP_030514837.2">
    <property type="nucleotide sequence ID" value="XM_030658977.2"/>
</dbReference>
<sequence length="243" mass="27000">MVQAPSFSSPPPMAMLLSARSRHGCSTHAASAAKGFSFRGGLGIIGMHKAGMSESAAKTANLSASRKQVLQLPNHEQYPISQFLRHPSGVQAILNTRALRSFQFLDADTYRCTLPKIQLLNFEATPVMDLRMTLTDTDCKVEMLSCKFEGSKVVERQNNHFSAFMTNHMRWDTNDTGNTVEVDVKLGVTLEIFTQPFALLPLSAVEVPGNAVMQALVDRLVPLLLGQLLQDYELWVRQQREHL</sequence>
<dbReference type="PANTHER" id="PTHR34131">
    <property type="entry name" value="(RAP ANNOTATION RELEASE2) GALACTOSE-BINDING LIKE DOMAIN CONTAINING PROTEIN"/>
    <property type="match status" value="1"/>
</dbReference>
<name>A0A8B8MXK0_9MYRT</name>
<dbReference type="GeneID" id="115728644"/>
<dbReference type="KEGG" id="rarg:115728644"/>
<protein>
    <submittedName>
        <fullName evidence="2">Uncharacterized protein LOC115728644 isoform X1</fullName>
    </submittedName>
</protein>
<dbReference type="AlphaFoldDB" id="A0A8B8MXK0"/>
<dbReference type="Proteomes" id="UP000827889">
    <property type="component" value="Chromosome 4"/>
</dbReference>
<gene>
    <name evidence="2" type="primary">LOC115728644</name>
</gene>
<accession>A0A8B8MXK0</accession>
<evidence type="ECO:0000313" key="1">
    <source>
        <dbReference type="Proteomes" id="UP000827889"/>
    </source>
</evidence>
<evidence type="ECO:0000313" key="2">
    <source>
        <dbReference type="RefSeq" id="XP_030514837.2"/>
    </source>
</evidence>
<keyword evidence="1" id="KW-1185">Reference proteome</keyword>
<reference evidence="2" key="1">
    <citation type="submission" date="2025-08" db="UniProtKB">
        <authorList>
            <consortium name="RefSeq"/>
        </authorList>
    </citation>
    <scope>IDENTIFICATION</scope>
    <source>
        <tissue evidence="2">Leaf</tissue>
    </source>
</reference>
<proteinExistence type="predicted"/>
<dbReference type="Pfam" id="PF09366">
    <property type="entry name" value="DUF1997"/>
    <property type="match status" value="1"/>
</dbReference>
<organism evidence="1 2">
    <name type="scientific">Rhodamnia argentea</name>
    <dbReference type="NCBI Taxonomy" id="178133"/>
    <lineage>
        <taxon>Eukaryota</taxon>
        <taxon>Viridiplantae</taxon>
        <taxon>Streptophyta</taxon>
        <taxon>Embryophyta</taxon>
        <taxon>Tracheophyta</taxon>
        <taxon>Spermatophyta</taxon>
        <taxon>Magnoliopsida</taxon>
        <taxon>eudicotyledons</taxon>
        <taxon>Gunneridae</taxon>
        <taxon>Pentapetalae</taxon>
        <taxon>rosids</taxon>
        <taxon>malvids</taxon>
        <taxon>Myrtales</taxon>
        <taxon>Myrtaceae</taxon>
        <taxon>Myrtoideae</taxon>
        <taxon>Myrteae</taxon>
        <taxon>Australasian group</taxon>
        <taxon>Rhodamnia</taxon>
    </lineage>
</organism>
<dbReference type="InterPro" id="IPR018971">
    <property type="entry name" value="DUF1997"/>
</dbReference>
<dbReference type="PANTHER" id="PTHR34131:SF2">
    <property type="entry name" value="FAMILY PROTEIN, PUTATIVE (DUF1997)-RELATED"/>
    <property type="match status" value="1"/>
</dbReference>